<dbReference type="NCBIfam" id="TIGR00229">
    <property type="entry name" value="sensory_box"/>
    <property type="match status" value="1"/>
</dbReference>
<reference evidence="9 10" key="1">
    <citation type="submission" date="2011-08" db="EMBL/GenBank/DDBJ databases">
        <title>The complete genome of Methanofollis liminatans DSM 4140.</title>
        <authorList>
            <consortium name="US DOE Joint Genome Institute (JGI-PGF)"/>
            <person name="Lucas S."/>
            <person name="Han J."/>
            <person name="Lapidus A."/>
            <person name="Bruce D."/>
            <person name="Goodwin L."/>
            <person name="Pitluck S."/>
            <person name="Peters L."/>
            <person name="Kyrpides N."/>
            <person name="Mavromatis K."/>
            <person name="Ivanova N."/>
            <person name="Mikhailova N."/>
            <person name="Lu M."/>
            <person name="Detter J.C."/>
            <person name="Tapia R."/>
            <person name="Han C."/>
            <person name="Land M."/>
            <person name="Hauser L."/>
            <person name="Markowitz V."/>
            <person name="Cheng J.-F."/>
            <person name="Hugenholtz P."/>
            <person name="Woyke T."/>
            <person name="Wu D."/>
            <person name="Spring S."/>
            <person name="Schuler E."/>
            <person name="Brambilla E."/>
            <person name="Klenk H.-P."/>
            <person name="Eisen J.A."/>
        </authorList>
    </citation>
    <scope>NUCLEOTIDE SEQUENCE [LARGE SCALE GENOMIC DNA]</scope>
    <source>
        <strain evidence="9 10">DSM 4140</strain>
    </source>
</reference>
<dbReference type="EMBL" id="CM001555">
    <property type="protein sequence ID" value="EJG08390.1"/>
    <property type="molecule type" value="Genomic_DNA"/>
</dbReference>
<dbReference type="InterPro" id="IPR013656">
    <property type="entry name" value="PAS_4"/>
</dbReference>
<protein>
    <recommendedName>
        <fullName evidence="2">histidine kinase</fullName>
        <ecNumber evidence="2">2.7.13.3</ecNumber>
    </recommendedName>
</protein>
<dbReference type="InterPro" id="IPR005467">
    <property type="entry name" value="His_kinase_dom"/>
</dbReference>
<dbReference type="Proteomes" id="UP000005095">
    <property type="component" value="Chromosome"/>
</dbReference>
<dbReference type="Pfam" id="PF08448">
    <property type="entry name" value="PAS_4"/>
    <property type="match status" value="1"/>
</dbReference>
<dbReference type="Gene3D" id="3.30.565.10">
    <property type="entry name" value="Histidine kinase-like ATPase, C-terminal domain"/>
    <property type="match status" value="1"/>
</dbReference>
<feature type="transmembrane region" description="Helical" evidence="6">
    <location>
        <begin position="18"/>
        <end position="38"/>
    </location>
</feature>
<dbReference type="GO" id="GO:0004673">
    <property type="term" value="F:protein histidine kinase activity"/>
    <property type="evidence" value="ECO:0007669"/>
    <property type="project" value="UniProtKB-EC"/>
</dbReference>
<keyword evidence="4 9" id="KW-0418">Kinase</keyword>
<dbReference type="InterPro" id="IPR004358">
    <property type="entry name" value="Sig_transdc_His_kin-like_C"/>
</dbReference>
<dbReference type="PRINTS" id="PR00344">
    <property type="entry name" value="BCTRLSENSOR"/>
</dbReference>
<dbReference type="InterPro" id="IPR035965">
    <property type="entry name" value="PAS-like_dom_sf"/>
</dbReference>
<keyword evidence="5 6" id="KW-0472">Membrane</keyword>
<keyword evidence="10" id="KW-1185">Reference proteome</keyword>
<evidence type="ECO:0000313" key="9">
    <source>
        <dbReference type="EMBL" id="EJG08390.1"/>
    </source>
</evidence>
<dbReference type="GO" id="GO:0007234">
    <property type="term" value="P:osmosensory signaling via phosphorelay pathway"/>
    <property type="evidence" value="ECO:0007669"/>
    <property type="project" value="TreeGrafter"/>
</dbReference>
<dbReference type="SUPFAM" id="SSF55874">
    <property type="entry name" value="ATPase domain of HSP90 chaperone/DNA topoisomerase II/histidine kinase"/>
    <property type="match status" value="1"/>
</dbReference>
<keyword evidence="6" id="KW-0812">Transmembrane</keyword>
<dbReference type="InterPro" id="IPR003594">
    <property type="entry name" value="HATPase_dom"/>
</dbReference>
<dbReference type="SMART" id="SM00387">
    <property type="entry name" value="HATPase_c"/>
    <property type="match status" value="1"/>
</dbReference>
<dbReference type="CDD" id="cd00130">
    <property type="entry name" value="PAS"/>
    <property type="match status" value="1"/>
</dbReference>
<dbReference type="Gene3D" id="3.30.450.20">
    <property type="entry name" value="PAS domain"/>
    <property type="match status" value="1"/>
</dbReference>
<dbReference type="InterPro" id="IPR036890">
    <property type="entry name" value="HATPase_C_sf"/>
</dbReference>
<organism evidence="9 10">
    <name type="scientific">Methanofollis liminatans DSM 4140</name>
    <dbReference type="NCBI Taxonomy" id="28892"/>
    <lineage>
        <taxon>Archaea</taxon>
        <taxon>Methanobacteriati</taxon>
        <taxon>Methanobacteriota</taxon>
        <taxon>Stenosarchaea group</taxon>
        <taxon>Methanomicrobia</taxon>
        <taxon>Methanomicrobiales</taxon>
        <taxon>Methanomicrobiaceae</taxon>
        <taxon>Methanofollis</taxon>
    </lineage>
</organism>
<dbReference type="PROSITE" id="PS50112">
    <property type="entry name" value="PAS"/>
    <property type="match status" value="1"/>
</dbReference>
<feature type="domain" description="PAS" evidence="8">
    <location>
        <begin position="120"/>
        <end position="165"/>
    </location>
</feature>
<comment type="catalytic activity">
    <reaction evidence="1">
        <text>ATP + protein L-histidine = ADP + protein N-phospho-L-histidine.</text>
        <dbReference type="EC" id="2.7.13.3"/>
    </reaction>
</comment>
<keyword evidence="3" id="KW-0808">Transferase</keyword>
<evidence type="ECO:0000256" key="3">
    <source>
        <dbReference type="ARBA" id="ARBA00022679"/>
    </source>
</evidence>
<dbReference type="GO" id="GO:0016020">
    <property type="term" value="C:membrane"/>
    <property type="evidence" value="ECO:0007669"/>
    <property type="project" value="UniProtKB-SubCell"/>
</dbReference>
<dbReference type="PANTHER" id="PTHR42878">
    <property type="entry name" value="TWO-COMPONENT HISTIDINE KINASE"/>
    <property type="match status" value="1"/>
</dbReference>
<gene>
    <name evidence="9" type="ORF">Metli_2453</name>
</gene>
<feature type="transmembrane region" description="Helical" evidence="6">
    <location>
        <begin position="44"/>
        <end position="63"/>
    </location>
</feature>
<evidence type="ECO:0000256" key="1">
    <source>
        <dbReference type="ARBA" id="ARBA00000085"/>
    </source>
</evidence>
<evidence type="ECO:0000259" key="8">
    <source>
        <dbReference type="PROSITE" id="PS50112"/>
    </source>
</evidence>
<dbReference type="STRING" id="28892.Metli_2453"/>
<evidence type="ECO:0000256" key="4">
    <source>
        <dbReference type="ARBA" id="ARBA00022777"/>
    </source>
</evidence>
<dbReference type="InterPro" id="IPR050351">
    <property type="entry name" value="BphY/WalK/GraS-like"/>
</dbReference>
<evidence type="ECO:0000256" key="5">
    <source>
        <dbReference type="ARBA" id="ARBA00023136"/>
    </source>
</evidence>
<evidence type="ECO:0000256" key="6">
    <source>
        <dbReference type="SAM" id="Phobius"/>
    </source>
</evidence>
<feature type="transmembrane region" description="Helical" evidence="6">
    <location>
        <begin position="91"/>
        <end position="114"/>
    </location>
</feature>
<dbReference type="RefSeq" id="WP_004040767.1">
    <property type="nucleotide sequence ID" value="NZ_CM001555.1"/>
</dbReference>
<sequence length="456" mass="48895">MTLTDRLAVSFTSSRNRVAAIAVLAALTLGGNLIGLLLGAPEGLLPLPALPLSIPIILASYWYPRRGLLFSACLAAVYAVTVFIISPPDPLFAFTILPRAVFLVLIGGVVALLASRLRTSERQMNEIIEFLPDATFAIDREGKVIAWNRAMEEMTDVSKEAMLGRGDHEYAVPFYGERRPLLADRVLAGEGPLVAEVTSTHIGGGKGAHLRATATALPGERGTVAGAIESIRDVSDQVMMEAALQNTGRKLNTLTGILRIDLSNRLAVLYGHLTVGAMKFDDPAVLTFIDDLKDAANGIRRQIEISRAFREIGTLPPAWMPVQETVMRAAAGLAFDSVSLEAWTARLEVFADPHLGTVFSHLFENALDPATGALRVVVTYHIRPDGCAIVVEDDGVGIPEAEKAGLFLQRPEGYGHGLILAHEILAITGIAIRETGTPGRGARFELLVPSGGYRVV</sequence>
<evidence type="ECO:0000313" key="10">
    <source>
        <dbReference type="Proteomes" id="UP000005095"/>
    </source>
</evidence>
<dbReference type="PANTHER" id="PTHR42878:SF14">
    <property type="entry name" value="OSMOLARITY TWO-COMPONENT SYSTEM PROTEIN SSK1"/>
    <property type="match status" value="1"/>
</dbReference>
<dbReference type="EC" id="2.7.13.3" evidence="2"/>
<dbReference type="SMART" id="SM00091">
    <property type="entry name" value="PAS"/>
    <property type="match status" value="1"/>
</dbReference>
<dbReference type="GO" id="GO:0000156">
    <property type="term" value="F:phosphorelay response regulator activity"/>
    <property type="evidence" value="ECO:0007669"/>
    <property type="project" value="TreeGrafter"/>
</dbReference>
<feature type="domain" description="Histidine kinase" evidence="7">
    <location>
        <begin position="355"/>
        <end position="452"/>
    </location>
</feature>
<feature type="transmembrane region" description="Helical" evidence="6">
    <location>
        <begin position="68"/>
        <end position="85"/>
    </location>
</feature>
<proteinExistence type="predicted"/>
<dbReference type="HOGENOM" id="CLU_000445_114_58_2"/>
<dbReference type="Pfam" id="PF02518">
    <property type="entry name" value="HATPase_c"/>
    <property type="match status" value="1"/>
</dbReference>
<dbReference type="GO" id="GO:0030295">
    <property type="term" value="F:protein kinase activator activity"/>
    <property type="evidence" value="ECO:0007669"/>
    <property type="project" value="TreeGrafter"/>
</dbReference>
<accession>J1L6F7</accession>
<dbReference type="AlphaFoldDB" id="J1L6F7"/>
<dbReference type="InterPro" id="IPR000014">
    <property type="entry name" value="PAS"/>
</dbReference>
<evidence type="ECO:0000256" key="2">
    <source>
        <dbReference type="ARBA" id="ARBA00012438"/>
    </source>
</evidence>
<evidence type="ECO:0000259" key="7">
    <source>
        <dbReference type="PROSITE" id="PS50109"/>
    </source>
</evidence>
<dbReference type="PROSITE" id="PS50109">
    <property type="entry name" value="HIS_KIN"/>
    <property type="match status" value="1"/>
</dbReference>
<dbReference type="OrthoDB" id="8127at2157"/>
<dbReference type="SUPFAM" id="SSF55785">
    <property type="entry name" value="PYP-like sensor domain (PAS domain)"/>
    <property type="match status" value="1"/>
</dbReference>
<name>J1L6F7_9EURY</name>
<dbReference type="CDD" id="cd00075">
    <property type="entry name" value="HATPase"/>
    <property type="match status" value="1"/>
</dbReference>
<keyword evidence="6" id="KW-1133">Transmembrane helix</keyword>